<evidence type="ECO:0000313" key="2">
    <source>
        <dbReference type="Proteomes" id="UP000473854"/>
    </source>
</evidence>
<protein>
    <submittedName>
        <fullName evidence="1">Uncharacterized protein</fullName>
    </submittedName>
</protein>
<accession>A0A6L6GI45</accession>
<gene>
    <name evidence="1" type="ORF">GIX10_11670</name>
</gene>
<proteinExistence type="predicted"/>
<dbReference type="EMBL" id="WLYL01000047">
    <property type="protein sequence ID" value="MTD12066.1"/>
    <property type="molecule type" value="Genomic_DNA"/>
</dbReference>
<reference evidence="1 2" key="1">
    <citation type="submission" date="2019-11" db="EMBL/GenBank/DDBJ databases">
        <authorList>
            <person name="An D."/>
        </authorList>
    </citation>
    <scope>NUCLEOTIDE SEQUENCE [LARGE SCALE GENOMIC DNA]</scope>
    <source>
        <strain evidence="1 2">YIM 103518</strain>
    </source>
</reference>
<sequence>MLRNSIEYAAHQRNERSVMLSLGVELAGDEPTRRSLRDYEEQLVWIFTD</sequence>
<dbReference type="AlphaFoldDB" id="A0A6L6GI45"/>
<dbReference type="Proteomes" id="UP000473854">
    <property type="component" value="Unassembled WGS sequence"/>
</dbReference>
<organism evidence="1 2">
    <name type="scientific">Acinetobacter faecalis</name>
    <dbReference type="NCBI Taxonomy" id="2665161"/>
    <lineage>
        <taxon>Bacteria</taxon>
        <taxon>Pseudomonadati</taxon>
        <taxon>Pseudomonadota</taxon>
        <taxon>Gammaproteobacteria</taxon>
        <taxon>Moraxellales</taxon>
        <taxon>Moraxellaceae</taxon>
        <taxon>Acinetobacter</taxon>
    </lineage>
</organism>
<evidence type="ECO:0000313" key="1">
    <source>
        <dbReference type="EMBL" id="MTD12066.1"/>
    </source>
</evidence>
<dbReference type="RefSeq" id="WP_154773613.1">
    <property type="nucleotide sequence ID" value="NZ_JAXHPK010000001.1"/>
</dbReference>
<comment type="caution">
    <text evidence="1">The sequence shown here is derived from an EMBL/GenBank/DDBJ whole genome shotgun (WGS) entry which is preliminary data.</text>
</comment>
<name>A0A6L6GI45_9GAMM</name>